<accession>A0A267MKA7</accession>
<dbReference type="GO" id="GO:0005886">
    <property type="term" value="C:plasma membrane"/>
    <property type="evidence" value="ECO:0007669"/>
    <property type="project" value="InterPro"/>
</dbReference>
<dbReference type="GO" id="GO:0015234">
    <property type="term" value="F:thiamine transmembrane transporter activity"/>
    <property type="evidence" value="ECO:0007669"/>
    <property type="project" value="InterPro"/>
</dbReference>
<comment type="caution">
    <text evidence="2">The sequence shown here is derived from an EMBL/GenBank/DDBJ whole genome shotgun (WGS) entry which is preliminary data.</text>
</comment>
<evidence type="ECO:0000313" key="3">
    <source>
        <dbReference type="Proteomes" id="UP000216024"/>
    </source>
</evidence>
<keyword evidence="1" id="KW-0812">Transmembrane</keyword>
<dbReference type="RefSeq" id="WP_095132158.1">
    <property type="nucleotide sequence ID" value="NZ_NIBG01000004.1"/>
</dbReference>
<feature type="transmembrane region" description="Helical" evidence="1">
    <location>
        <begin position="62"/>
        <end position="88"/>
    </location>
</feature>
<proteinExistence type="predicted"/>
<feature type="transmembrane region" description="Helical" evidence="1">
    <location>
        <begin position="94"/>
        <end position="115"/>
    </location>
</feature>
<evidence type="ECO:0000313" key="2">
    <source>
        <dbReference type="EMBL" id="PAB60009.1"/>
    </source>
</evidence>
<reference evidence="2 3" key="1">
    <citation type="submission" date="2017-06" db="EMBL/GenBank/DDBJ databases">
        <title>Draft genome sequence of anaerobic fermentative bacterium Anaeromicrobium sediminis DY2726D isolated from West Pacific Ocean sediments.</title>
        <authorList>
            <person name="Zeng X."/>
        </authorList>
    </citation>
    <scope>NUCLEOTIDE SEQUENCE [LARGE SCALE GENOMIC DNA]</scope>
    <source>
        <strain evidence="2 3">DY2726D</strain>
    </source>
</reference>
<gene>
    <name evidence="2" type="primary">thiT</name>
    <name evidence="2" type="ORF">CCE28_06440</name>
</gene>
<keyword evidence="1" id="KW-1133">Transmembrane helix</keyword>
<name>A0A267MKA7_9FIRM</name>
<feature type="transmembrane region" description="Helical" evidence="1">
    <location>
        <begin position="166"/>
        <end position="188"/>
    </location>
</feature>
<feature type="transmembrane region" description="Helical" evidence="1">
    <location>
        <begin position="30"/>
        <end position="50"/>
    </location>
</feature>
<feature type="transmembrane region" description="Helical" evidence="1">
    <location>
        <begin position="127"/>
        <end position="154"/>
    </location>
</feature>
<protein>
    <submittedName>
        <fullName evidence="2">Energy-coupled thiamine transporter ThiT</fullName>
    </submittedName>
</protein>
<dbReference type="Pfam" id="PF09515">
    <property type="entry name" value="Thia_YuaJ"/>
    <property type="match status" value="1"/>
</dbReference>
<keyword evidence="1" id="KW-0472">Membrane</keyword>
<dbReference type="OrthoDB" id="9795813at2"/>
<dbReference type="InterPro" id="IPR012651">
    <property type="entry name" value="Thia_Transptr_ThiT"/>
</dbReference>
<keyword evidence="3" id="KW-1185">Reference proteome</keyword>
<dbReference type="EMBL" id="NIBG01000004">
    <property type="protein sequence ID" value="PAB60009.1"/>
    <property type="molecule type" value="Genomic_DNA"/>
</dbReference>
<sequence>MINGIIGLLSVIFFAYYIMKLRKNKFDTRTMVIVSMFSALSYILYLIQFIKYPQGGGISLFSMLPVMLLSLIYGNAVGLTGGLIFGFLKLLNGYFIVHPIQFLLDYILSTMMLGIAGSFGNHKKVKVILGCLLAVFVSVNLNVLSGVIFFGQYAPEGMNVWWYSIVYNYSSAGLEGVLTTIIIGLMPLKKFISLGKGRITGGNE</sequence>
<evidence type="ECO:0000256" key="1">
    <source>
        <dbReference type="SAM" id="Phobius"/>
    </source>
</evidence>
<dbReference type="Proteomes" id="UP000216024">
    <property type="component" value="Unassembled WGS sequence"/>
</dbReference>
<dbReference type="NCBIfam" id="TIGR02357">
    <property type="entry name" value="ECF_ThiT_YuaJ"/>
    <property type="match status" value="1"/>
</dbReference>
<dbReference type="AlphaFoldDB" id="A0A267MKA7"/>
<dbReference type="Gene3D" id="1.10.1760.20">
    <property type="match status" value="1"/>
</dbReference>
<organism evidence="2 3">
    <name type="scientific">Anaeromicrobium sediminis</name>
    <dbReference type="NCBI Taxonomy" id="1478221"/>
    <lineage>
        <taxon>Bacteria</taxon>
        <taxon>Bacillati</taxon>
        <taxon>Bacillota</taxon>
        <taxon>Clostridia</taxon>
        <taxon>Peptostreptococcales</taxon>
        <taxon>Thermotaleaceae</taxon>
        <taxon>Anaeromicrobium</taxon>
    </lineage>
</organism>